<dbReference type="InterPro" id="IPR026444">
    <property type="entry name" value="Secre_tail"/>
</dbReference>
<proteinExistence type="predicted"/>
<dbReference type="NCBIfam" id="TIGR04183">
    <property type="entry name" value="Por_Secre_tail"/>
    <property type="match status" value="1"/>
</dbReference>
<evidence type="ECO:0000256" key="2">
    <source>
        <dbReference type="SAM" id="SignalP"/>
    </source>
</evidence>
<evidence type="ECO:0000313" key="3">
    <source>
        <dbReference type="EMBL" id="UPQ78836.1"/>
    </source>
</evidence>
<gene>
    <name evidence="3" type="ORF">M0M57_14605</name>
</gene>
<evidence type="ECO:0000313" key="4">
    <source>
        <dbReference type="Proteomes" id="UP000830583"/>
    </source>
</evidence>
<dbReference type="EMBL" id="CP096205">
    <property type="protein sequence ID" value="UPQ78836.1"/>
    <property type="molecule type" value="Genomic_DNA"/>
</dbReference>
<reference evidence="3" key="1">
    <citation type="submission" date="2022-04" db="EMBL/GenBank/DDBJ databases">
        <title>Consumption of N2O by Flavobacterium azooxidireducens sp. nov. isolated from Decomposing Leaf Litter of Phragmites australis (Cav.).</title>
        <authorList>
            <person name="Behrendt U."/>
            <person name="Spanner T."/>
            <person name="Augustin J."/>
            <person name="Horn M.A."/>
            <person name="Kolb S."/>
            <person name="Ulrich A."/>
        </authorList>
    </citation>
    <scope>NUCLEOTIDE SEQUENCE</scope>
    <source>
        <strain evidence="3">IGB 4-14</strain>
    </source>
</reference>
<accession>A0ABY4KEV2</accession>
<feature type="signal peptide" evidence="2">
    <location>
        <begin position="1"/>
        <end position="21"/>
    </location>
</feature>
<keyword evidence="4" id="KW-1185">Reference proteome</keyword>
<name>A0ABY4KEV2_9FLAO</name>
<evidence type="ECO:0000256" key="1">
    <source>
        <dbReference type="ARBA" id="ARBA00022729"/>
    </source>
</evidence>
<protein>
    <submittedName>
        <fullName evidence="3">T9SS type A sorting domain-containing protein</fullName>
    </submittedName>
</protein>
<keyword evidence="1 2" id="KW-0732">Signal</keyword>
<organism evidence="3 4">
    <name type="scientific">Flavobacterium azooxidireducens</name>
    <dbReference type="NCBI Taxonomy" id="1871076"/>
    <lineage>
        <taxon>Bacteria</taxon>
        <taxon>Pseudomonadati</taxon>
        <taxon>Bacteroidota</taxon>
        <taxon>Flavobacteriia</taxon>
        <taxon>Flavobacteriales</taxon>
        <taxon>Flavobacteriaceae</taxon>
        <taxon>Flavobacterium</taxon>
    </lineage>
</organism>
<dbReference type="Proteomes" id="UP000830583">
    <property type="component" value="Chromosome"/>
</dbReference>
<feature type="chain" id="PRO_5047350828" evidence="2">
    <location>
        <begin position="22"/>
        <end position="263"/>
    </location>
</feature>
<dbReference type="RefSeq" id="WP_248433801.1">
    <property type="nucleotide sequence ID" value="NZ_CP096205.1"/>
</dbReference>
<sequence length="263" mass="28138">MRKKLLSFVLPILFFGTIVNAQTKIWDFGNDTATWPLSGGIGNTPMVVDNLGLFPLPAGNINFGAITGNNATFPDGYTATQRFQMNGAGYPTGPFQVMPTQRYLFIDVSGACTVKVWFRPGSADAARTIYVTNGTTVIGQATSATSGGDQTILTAAVPATGRYYIYGDTACNLYKVEVTGATVNTSLSLENLNKLTTNVFGAGNQVYVQNVVSNTEVKVYGITGALVKSFNTTSDVNFELNKGLYIVNVKSEEGEKSVKVLMN</sequence>